<organism evidence="11 12">
    <name type="scientific">Terriglobus albidus</name>
    <dbReference type="NCBI Taxonomy" id="1592106"/>
    <lineage>
        <taxon>Bacteria</taxon>
        <taxon>Pseudomonadati</taxon>
        <taxon>Acidobacteriota</taxon>
        <taxon>Terriglobia</taxon>
        <taxon>Terriglobales</taxon>
        <taxon>Acidobacteriaceae</taxon>
        <taxon>Terriglobus</taxon>
    </lineage>
</organism>
<keyword evidence="8 9" id="KW-0012">Acyltransferase</keyword>
<feature type="transmembrane region" description="Helical" evidence="10">
    <location>
        <begin position="108"/>
        <end position="126"/>
    </location>
</feature>
<dbReference type="InterPro" id="IPR004299">
    <property type="entry name" value="MBOAT_fam"/>
</dbReference>
<dbReference type="AlphaFoldDB" id="A0A5B9E7C7"/>
<keyword evidence="3 9" id="KW-1003">Cell membrane</keyword>
<dbReference type="PIRSF" id="PIRSF500217">
    <property type="entry name" value="AlgI"/>
    <property type="match status" value="1"/>
</dbReference>
<feature type="transmembrane region" description="Helical" evidence="10">
    <location>
        <begin position="70"/>
        <end position="88"/>
    </location>
</feature>
<sequence>MFLPIALIGYQLLSRFGRPALLFWLTASSLFFYGYWNPIYLLLLCGSMLMNFLVSTRVGEGRSESSRSRWLIGGIVVNLSLLVYYKYLFPILNFLHAHGAMPRGFANVILPLGISFFTFTQIAYLIDVRQNIAKRQGLLPYSVFVTVFPHLIAGPIIHPRELMPQLEEGRIGRLRSGNLALGVTWFMLGLGKKVLIADRVAPLADAMFGHVHEAGFTTTWVGILSYAVQLYFDFSGYSDMALGLAKMFGLDFPVNFNSPFKSQSVIEFWTRWHMTLSRYLNEYLYTPIVRKVNGWRMDAGKKVSKKAQTTPEGFASMVAFPLMTTMFLAGIWHGAGLQYLVFGLLHGFYLTVNHAWRLWTPRGHRLHQVVPAPVMILLTFVCVLVGMVFFRAANVGDGCYVVGTMFGLHGAGTAYAGFPYLSELPAISKFMGNLKLATLAIGFALLIVWGAPNTQEILEQTDKDHVWLPTLLPRLKWQANAVWSLGITAMFVAVILLLDATTRFLYFQF</sequence>
<dbReference type="GO" id="GO:0016746">
    <property type="term" value="F:acyltransferase activity"/>
    <property type="evidence" value="ECO:0007669"/>
    <property type="project" value="UniProtKB-KW"/>
</dbReference>
<evidence type="ECO:0000256" key="1">
    <source>
        <dbReference type="ARBA" id="ARBA00004651"/>
    </source>
</evidence>
<dbReference type="Pfam" id="PF03062">
    <property type="entry name" value="MBOAT"/>
    <property type="match status" value="1"/>
</dbReference>
<keyword evidence="7 9" id="KW-0472">Membrane</keyword>
<dbReference type="EMBL" id="CP042806">
    <property type="protein sequence ID" value="QEE27968.1"/>
    <property type="molecule type" value="Genomic_DNA"/>
</dbReference>
<dbReference type="PANTHER" id="PTHR13285:SF23">
    <property type="entry name" value="TEICHOIC ACID D-ALANYLTRANSFERASE"/>
    <property type="match status" value="1"/>
</dbReference>
<feature type="transmembrane region" description="Helical" evidence="10">
    <location>
        <begin position="39"/>
        <end position="58"/>
    </location>
</feature>
<comment type="similarity">
    <text evidence="2 9">Belongs to the membrane-bound acyltransferase family.</text>
</comment>
<evidence type="ECO:0000256" key="2">
    <source>
        <dbReference type="ARBA" id="ARBA00010323"/>
    </source>
</evidence>
<evidence type="ECO:0000256" key="7">
    <source>
        <dbReference type="ARBA" id="ARBA00023136"/>
    </source>
</evidence>
<dbReference type="PIRSF" id="PIRSF016636">
    <property type="entry name" value="AlgI_DltB"/>
    <property type="match status" value="1"/>
</dbReference>
<dbReference type="InterPro" id="IPR051085">
    <property type="entry name" value="MB_O-acyltransferase"/>
</dbReference>
<keyword evidence="12" id="KW-1185">Reference proteome</keyword>
<evidence type="ECO:0000256" key="6">
    <source>
        <dbReference type="ARBA" id="ARBA00022989"/>
    </source>
</evidence>
<comment type="subcellular location">
    <subcellularLocation>
        <location evidence="1">Cell membrane</location>
        <topology evidence="1">Multi-pass membrane protein</topology>
    </subcellularLocation>
</comment>
<evidence type="ECO:0000256" key="3">
    <source>
        <dbReference type="ARBA" id="ARBA00022475"/>
    </source>
</evidence>
<dbReference type="KEGG" id="talb:FTW19_08145"/>
<evidence type="ECO:0000256" key="8">
    <source>
        <dbReference type="ARBA" id="ARBA00023315"/>
    </source>
</evidence>
<gene>
    <name evidence="11" type="ORF">FTW19_08145</name>
</gene>
<keyword evidence="4 9" id="KW-0808">Transferase</keyword>
<evidence type="ECO:0000256" key="10">
    <source>
        <dbReference type="SAM" id="Phobius"/>
    </source>
</evidence>
<reference evidence="11 12" key="1">
    <citation type="submission" date="2019-08" db="EMBL/GenBank/DDBJ databases">
        <title>Complete genome sequence of Terriglobus albidus strain ORNL.</title>
        <authorList>
            <person name="Podar M."/>
        </authorList>
    </citation>
    <scope>NUCLEOTIDE SEQUENCE [LARGE SCALE GENOMIC DNA]</scope>
    <source>
        <strain evidence="11 12">ORNL</strain>
    </source>
</reference>
<evidence type="ECO:0000256" key="9">
    <source>
        <dbReference type="PIRNR" id="PIRNR016636"/>
    </source>
</evidence>
<feature type="transmembrane region" description="Helical" evidence="10">
    <location>
        <begin position="371"/>
        <end position="394"/>
    </location>
</feature>
<evidence type="ECO:0000256" key="4">
    <source>
        <dbReference type="ARBA" id="ARBA00022679"/>
    </source>
</evidence>
<dbReference type="GO" id="GO:0005886">
    <property type="term" value="C:plasma membrane"/>
    <property type="evidence" value="ECO:0007669"/>
    <property type="project" value="UniProtKB-SubCell"/>
</dbReference>
<feature type="transmembrane region" description="Helical" evidence="10">
    <location>
        <begin position="433"/>
        <end position="451"/>
    </location>
</feature>
<feature type="transmembrane region" description="Helical" evidence="10">
    <location>
        <begin position="481"/>
        <end position="506"/>
    </location>
</feature>
<feature type="transmembrane region" description="Helical" evidence="10">
    <location>
        <begin position="138"/>
        <end position="157"/>
    </location>
</feature>
<dbReference type="OrthoDB" id="9805788at2"/>
<accession>A0A5B9E7C7</accession>
<name>A0A5B9E7C7_9BACT</name>
<protein>
    <submittedName>
        <fullName evidence="11">MBOAT family protein</fullName>
    </submittedName>
</protein>
<dbReference type="RefSeq" id="WP_147647158.1">
    <property type="nucleotide sequence ID" value="NZ_CP042806.1"/>
</dbReference>
<evidence type="ECO:0000313" key="12">
    <source>
        <dbReference type="Proteomes" id="UP000321820"/>
    </source>
</evidence>
<keyword evidence="6 10" id="KW-1133">Transmembrane helix</keyword>
<dbReference type="PANTHER" id="PTHR13285">
    <property type="entry name" value="ACYLTRANSFERASE"/>
    <property type="match status" value="1"/>
</dbReference>
<dbReference type="Proteomes" id="UP000321820">
    <property type="component" value="Chromosome"/>
</dbReference>
<proteinExistence type="inferred from homology"/>
<keyword evidence="5 10" id="KW-0812">Transmembrane</keyword>
<evidence type="ECO:0000256" key="5">
    <source>
        <dbReference type="ARBA" id="ARBA00022692"/>
    </source>
</evidence>
<dbReference type="InterPro" id="IPR028362">
    <property type="entry name" value="AlgI"/>
</dbReference>
<evidence type="ECO:0000313" key="11">
    <source>
        <dbReference type="EMBL" id="QEE27968.1"/>
    </source>
</evidence>
<feature type="transmembrane region" description="Helical" evidence="10">
    <location>
        <begin position="400"/>
        <end position="421"/>
    </location>
</feature>
<dbReference type="InterPro" id="IPR024194">
    <property type="entry name" value="Ac/AlaTfrase_AlgI/DltB"/>
</dbReference>
<dbReference type="GO" id="GO:0042121">
    <property type="term" value="P:alginic acid biosynthetic process"/>
    <property type="evidence" value="ECO:0007669"/>
    <property type="project" value="InterPro"/>
</dbReference>